<name>A0A4Y2WEW6_ARAVE</name>
<proteinExistence type="predicted"/>
<keyword evidence="4" id="KW-1185">Reference proteome</keyword>
<evidence type="ECO:0000313" key="2">
    <source>
        <dbReference type="EMBL" id="GBN55587.1"/>
    </source>
</evidence>
<gene>
    <name evidence="2" type="ORF">AVEN_183344_1</name>
    <name evidence="3" type="ORF">AVEN_27598_1</name>
</gene>
<evidence type="ECO:0000256" key="1">
    <source>
        <dbReference type="SAM" id="SignalP"/>
    </source>
</evidence>
<keyword evidence="1" id="KW-0732">Signal</keyword>
<dbReference type="OrthoDB" id="6434058at2759"/>
<evidence type="ECO:0000313" key="4">
    <source>
        <dbReference type="Proteomes" id="UP000499080"/>
    </source>
</evidence>
<dbReference type="EMBL" id="BGPR01059046">
    <property type="protein sequence ID" value="GBO35116.1"/>
    <property type="molecule type" value="Genomic_DNA"/>
</dbReference>
<comment type="caution">
    <text evidence="3">The sequence shown here is derived from an EMBL/GenBank/DDBJ whole genome shotgun (WGS) entry which is preliminary data.</text>
</comment>
<feature type="signal peptide" evidence="1">
    <location>
        <begin position="1"/>
        <end position="29"/>
    </location>
</feature>
<dbReference type="PROSITE" id="PS51257">
    <property type="entry name" value="PROKAR_LIPOPROTEIN"/>
    <property type="match status" value="1"/>
</dbReference>
<protein>
    <recommendedName>
        <fullName evidence="5">Chitin-binding type-2 domain-containing protein</fullName>
    </recommendedName>
</protein>
<dbReference type="Proteomes" id="UP000499080">
    <property type="component" value="Unassembled WGS sequence"/>
</dbReference>
<dbReference type="AlphaFoldDB" id="A0A4Y2WEW6"/>
<sequence>MKHSTSYCFFWVVACITILFLDTPNPSSAQDGNIPKLAKYFRSVTPTVGYLHQNDSIISKERQENKILIQQGITMPFCNMFGCEMGDTKSPKCDPGYKWDTSFNRCRQIL</sequence>
<dbReference type="EMBL" id="BGPR01012325">
    <property type="protein sequence ID" value="GBN55587.1"/>
    <property type="molecule type" value="Genomic_DNA"/>
</dbReference>
<accession>A0A4Y2WEW6</accession>
<organism evidence="3 4">
    <name type="scientific">Araneus ventricosus</name>
    <name type="common">Orbweaver spider</name>
    <name type="synonym">Epeira ventricosa</name>
    <dbReference type="NCBI Taxonomy" id="182803"/>
    <lineage>
        <taxon>Eukaryota</taxon>
        <taxon>Metazoa</taxon>
        <taxon>Ecdysozoa</taxon>
        <taxon>Arthropoda</taxon>
        <taxon>Chelicerata</taxon>
        <taxon>Arachnida</taxon>
        <taxon>Araneae</taxon>
        <taxon>Araneomorphae</taxon>
        <taxon>Entelegynae</taxon>
        <taxon>Araneoidea</taxon>
        <taxon>Araneidae</taxon>
        <taxon>Araneus</taxon>
    </lineage>
</organism>
<reference evidence="3 4" key="1">
    <citation type="journal article" date="2019" name="Sci. Rep.">
        <title>Orb-weaving spider Araneus ventricosus genome elucidates the spidroin gene catalogue.</title>
        <authorList>
            <person name="Kono N."/>
            <person name="Nakamura H."/>
            <person name="Ohtoshi R."/>
            <person name="Moran D.A.P."/>
            <person name="Shinohara A."/>
            <person name="Yoshida Y."/>
            <person name="Fujiwara M."/>
            <person name="Mori M."/>
            <person name="Tomita M."/>
            <person name="Arakawa K."/>
        </authorList>
    </citation>
    <scope>NUCLEOTIDE SEQUENCE [LARGE SCALE GENOMIC DNA]</scope>
</reference>
<evidence type="ECO:0008006" key="5">
    <source>
        <dbReference type="Google" id="ProtNLM"/>
    </source>
</evidence>
<feature type="chain" id="PRO_5036362214" description="Chitin-binding type-2 domain-containing protein" evidence="1">
    <location>
        <begin position="30"/>
        <end position="110"/>
    </location>
</feature>
<evidence type="ECO:0000313" key="3">
    <source>
        <dbReference type="EMBL" id="GBO35116.1"/>
    </source>
</evidence>